<evidence type="ECO:0000256" key="9">
    <source>
        <dbReference type="ARBA" id="ARBA00022840"/>
    </source>
</evidence>
<keyword evidence="7" id="KW-0547">Nucleotide-binding</keyword>
<dbReference type="Gene3D" id="2.30.30.40">
    <property type="entry name" value="SH3 Domains"/>
    <property type="match status" value="1"/>
</dbReference>
<protein>
    <recommendedName>
        <fullName evidence="3">Chemotaxis protein CheA</fullName>
        <ecNumber evidence="2">2.7.13.3</ecNumber>
    </recommendedName>
</protein>
<keyword evidence="16" id="KW-1185">Reference proteome</keyword>
<dbReference type="InterPro" id="IPR008207">
    <property type="entry name" value="Sig_transdc_His_kin_Hpt_dom"/>
</dbReference>
<dbReference type="PROSITE" id="PS50894">
    <property type="entry name" value="HPT"/>
    <property type="match status" value="1"/>
</dbReference>
<dbReference type="InterPro" id="IPR051315">
    <property type="entry name" value="Bact_Chemotaxis_CheA"/>
</dbReference>
<dbReference type="RefSeq" id="WP_377327953.1">
    <property type="nucleotide sequence ID" value="NZ_JBHUMZ010000016.1"/>
</dbReference>
<dbReference type="SUPFAM" id="SSF55874">
    <property type="entry name" value="ATPase domain of HSP90 chaperone/DNA topoisomerase II/histidine kinase"/>
    <property type="match status" value="1"/>
</dbReference>
<dbReference type="EMBL" id="JBHUMZ010000016">
    <property type="protein sequence ID" value="MFD2638294.1"/>
    <property type="molecule type" value="Genomic_DNA"/>
</dbReference>
<dbReference type="PRINTS" id="PR00344">
    <property type="entry name" value="BCTRLSENSOR"/>
</dbReference>
<dbReference type="InterPro" id="IPR035891">
    <property type="entry name" value="CheY-binding_CheA"/>
</dbReference>
<comment type="caution">
    <text evidence="15">The sequence shown here is derived from an EMBL/GenBank/DDBJ whole genome shotgun (WGS) entry which is preliminary data.</text>
</comment>
<dbReference type="Pfam" id="PF01627">
    <property type="entry name" value="Hpt"/>
    <property type="match status" value="1"/>
</dbReference>
<dbReference type="Pfam" id="PF02518">
    <property type="entry name" value="HATPase_c"/>
    <property type="match status" value="1"/>
</dbReference>
<dbReference type="SUPFAM" id="SSF55052">
    <property type="entry name" value="CheY-binding domain of CheA"/>
    <property type="match status" value="1"/>
</dbReference>
<dbReference type="SUPFAM" id="SSF47384">
    <property type="entry name" value="Homodimeric domain of signal transducing histidine kinase"/>
    <property type="match status" value="1"/>
</dbReference>
<dbReference type="CDD" id="cd00088">
    <property type="entry name" value="HPT"/>
    <property type="match status" value="1"/>
</dbReference>
<proteinExistence type="predicted"/>
<evidence type="ECO:0000256" key="7">
    <source>
        <dbReference type="ARBA" id="ARBA00022741"/>
    </source>
</evidence>
<dbReference type="PROSITE" id="PS50109">
    <property type="entry name" value="HIS_KIN"/>
    <property type="match status" value="1"/>
</dbReference>
<organism evidence="15 16">
    <name type="scientific">Piscibacillus salipiscarius</name>
    <dbReference type="NCBI Taxonomy" id="299480"/>
    <lineage>
        <taxon>Bacteria</taxon>
        <taxon>Bacillati</taxon>
        <taxon>Bacillota</taxon>
        <taxon>Bacilli</taxon>
        <taxon>Bacillales</taxon>
        <taxon>Bacillaceae</taxon>
        <taxon>Piscibacillus</taxon>
    </lineage>
</organism>
<dbReference type="CDD" id="cd16916">
    <property type="entry name" value="HATPase_CheA-like"/>
    <property type="match status" value="1"/>
</dbReference>
<evidence type="ECO:0000256" key="4">
    <source>
        <dbReference type="ARBA" id="ARBA00022500"/>
    </source>
</evidence>
<dbReference type="Pfam" id="PF07194">
    <property type="entry name" value="P2"/>
    <property type="match status" value="1"/>
</dbReference>
<dbReference type="InterPro" id="IPR036097">
    <property type="entry name" value="HisK_dim/P_sf"/>
</dbReference>
<keyword evidence="8" id="KW-0418">Kinase</keyword>
<dbReference type="PANTHER" id="PTHR43395">
    <property type="entry name" value="SENSOR HISTIDINE KINASE CHEA"/>
    <property type="match status" value="1"/>
</dbReference>
<evidence type="ECO:0000256" key="3">
    <source>
        <dbReference type="ARBA" id="ARBA00021495"/>
    </source>
</evidence>
<dbReference type="Pfam" id="PF02895">
    <property type="entry name" value="H-kinase_dim"/>
    <property type="match status" value="1"/>
</dbReference>
<evidence type="ECO:0000259" key="12">
    <source>
        <dbReference type="PROSITE" id="PS50109"/>
    </source>
</evidence>
<reference evidence="16" key="1">
    <citation type="journal article" date="2019" name="Int. J. Syst. Evol. Microbiol.">
        <title>The Global Catalogue of Microorganisms (GCM) 10K type strain sequencing project: providing services to taxonomists for standard genome sequencing and annotation.</title>
        <authorList>
            <consortium name="The Broad Institute Genomics Platform"/>
            <consortium name="The Broad Institute Genome Sequencing Center for Infectious Disease"/>
            <person name="Wu L."/>
            <person name="Ma J."/>
        </authorList>
    </citation>
    <scope>NUCLEOTIDE SEQUENCE [LARGE SCALE GENOMIC DNA]</scope>
    <source>
        <strain evidence="16">TISTR 1571</strain>
    </source>
</reference>
<keyword evidence="9" id="KW-0067">ATP-binding</keyword>
<dbReference type="Gene3D" id="1.10.287.560">
    <property type="entry name" value="Histidine kinase CheA-like, homodimeric domain"/>
    <property type="match status" value="1"/>
</dbReference>
<evidence type="ECO:0000313" key="15">
    <source>
        <dbReference type="EMBL" id="MFD2638294.1"/>
    </source>
</evidence>
<evidence type="ECO:0000256" key="6">
    <source>
        <dbReference type="ARBA" id="ARBA00022679"/>
    </source>
</evidence>
<dbReference type="SMART" id="SM00073">
    <property type="entry name" value="HPT"/>
    <property type="match status" value="1"/>
</dbReference>
<dbReference type="SUPFAM" id="SSF47226">
    <property type="entry name" value="Histidine-containing phosphotransfer domain, HPT domain"/>
    <property type="match status" value="1"/>
</dbReference>
<dbReference type="InterPro" id="IPR037052">
    <property type="entry name" value="CheA-like_P2_sf"/>
</dbReference>
<evidence type="ECO:0000259" key="13">
    <source>
        <dbReference type="PROSITE" id="PS50851"/>
    </source>
</evidence>
<dbReference type="Pfam" id="PF01584">
    <property type="entry name" value="CheW"/>
    <property type="match status" value="1"/>
</dbReference>
<sequence>MDTNEYLDVFIDESFENLQLMNNSLLELESNPKEINKVNEIFRAAHTLKGMAATMGFNDLSKLTHQLENVLDLIRNQELDVTSNVLDVMFESLEALETMVEDIVNGGNGQKEIQVILDQLNKIESGEELSEPISSSNTSNVQTNLNLDEFELTVVEQASAQGQNIFDITISIDEDCLLKAARVYMVFNVFENNGSVIKSTPTVEELENEEFEQTFNVLFITDTDHDELKKQLLNVSEIKEVTIEYVAFNDSTHQEETEQEVSTTVEDVKEADITETKKPVTSKSIRVNIERLDALMNLFEEMIIDRGHLEQLTHSIDHQDFKETVERMTRTSSELQNVILKMRMVAIDQVFNRFPRMVRSLSKELGKKIELEVTGADTELDRTVIDEIGDPLVHLIRNAIDHGVEMPEERVAKGKPETGKLFLKAYHSGNHVFVEIQDDGGGINKEKVLQKAIQNQVITAEDSNKLADSQIYELIMSSGFSTADQISDISGRGVGLDVVKNTIESLGGTIEIDSELNYGTTFSIKLPLTLSIITALLVKLDDEIFAIPLSSIMETAVIHKNEVYSAHGQEVIDFRGQIIPLVDIRDVYGVNQINRDREDYSIVVIRKGNRLTGLIVDSFIGQKEIVLKNLGARLKDAYAISGATILGDGEVALIIDSNALVK</sequence>
<evidence type="ECO:0000256" key="8">
    <source>
        <dbReference type="ARBA" id="ARBA00022777"/>
    </source>
</evidence>
<evidence type="ECO:0000256" key="2">
    <source>
        <dbReference type="ARBA" id="ARBA00012438"/>
    </source>
</evidence>
<dbReference type="SMART" id="SM01231">
    <property type="entry name" value="H-kinase_dim"/>
    <property type="match status" value="1"/>
</dbReference>
<dbReference type="InterPro" id="IPR004358">
    <property type="entry name" value="Sig_transdc_His_kin-like_C"/>
</dbReference>
<evidence type="ECO:0000259" key="14">
    <source>
        <dbReference type="PROSITE" id="PS50894"/>
    </source>
</evidence>
<dbReference type="SMART" id="SM00260">
    <property type="entry name" value="CheW"/>
    <property type="match status" value="1"/>
</dbReference>
<keyword evidence="10" id="KW-0902">Two-component regulatory system</keyword>
<evidence type="ECO:0000256" key="1">
    <source>
        <dbReference type="ARBA" id="ARBA00000085"/>
    </source>
</evidence>
<feature type="modified residue" description="Phosphohistidine" evidence="11">
    <location>
        <position position="46"/>
    </location>
</feature>
<dbReference type="Gene3D" id="1.20.120.160">
    <property type="entry name" value="HPT domain"/>
    <property type="match status" value="1"/>
</dbReference>
<dbReference type="InterPro" id="IPR036890">
    <property type="entry name" value="HATPase_C_sf"/>
</dbReference>
<dbReference type="InterPro" id="IPR002545">
    <property type="entry name" value="CheW-lke_dom"/>
</dbReference>
<dbReference type="InterPro" id="IPR004105">
    <property type="entry name" value="CheA-like_dim"/>
</dbReference>
<dbReference type="InterPro" id="IPR010808">
    <property type="entry name" value="CheA_P2-bd"/>
</dbReference>
<dbReference type="InterPro" id="IPR036641">
    <property type="entry name" value="HPT_dom_sf"/>
</dbReference>
<feature type="domain" description="Histidine kinase" evidence="12">
    <location>
        <begin position="280"/>
        <end position="530"/>
    </location>
</feature>
<dbReference type="InterPro" id="IPR005467">
    <property type="entry name" value="His_kinase_dom"/>
</dbReference>
<dbReference type="InterPro" id="IPR036061">
    <property type="entry name" value="CheW-like_dom_sf"/>
</dbReference>
<keyword evidence="5 11" id="KW-0597">Phosphoprotein</keyword>
<evidence type="ECO:0000313" key="16">
    <source>
        <dbReference type="Proteomes" id="UP001597452"/>
    </source>
</evidence>
<accession>A0ABW5Q8W0</accession>
<dbReference type="InterPro" id="IPR003594">
    <property type="entry name" value="HATPase_dom"/>
</dbReference>
<name>A0ABW5Q8W0_9BACI</name>
<dbReference type="InterPro" id="IPR037006">
    <property type="entry name" value="CheA-like_homodim_sf"/>
</dbReference>
<evidence type="ECO:0000256" key="11">
    <source>
        <dbReference type="PROSITE-ProRule" id="PRU00110"/>
    </source>
</evidence>
<dbReference type="SMART" id="SM00387">
    <property type="entry name" value="HATPase_c"/>
    <property type="match status" value="1"/>
</dbReference>
<feature type="domain" description="CheW-like" evidence="13">
    <location>
        <begin position="532"/>
        <end position="662"/>
    </location>
</feature>
<dbReference type="Gene3D" id="3.30.70.1110">
    <property type="entry name" value="Histidine kinase CheA-like, P2 response regulator-binding domain"/>
    <property type="match status" value="1"/>
</dbReference>
<gene>
    <name evidence="15" type="ORF">ACFSW4_05415</name>
</gene>
<dbReference type="Proteomes" id="UP001597452">
    <property type="component" value="Unassembled WGS sequence"/>
</dbReference>
<feature type="domain" description="HPt" evidence="14">
    <location>
        <begin position="1"/>
        <end position="103"/>
    </location>
</feature>
<keyword evidence="4" id="KW-0145">Chemotaxis</keyword>
<dbReference type="PROSITE" id="PS50851">
    <property type="entry name" value="CHEW"/>
    <property type="match status" value="1"/>
</dbReference>
<evidence type="ECO:0000256" key="5">
    <source>
        <dbReference type="ARBA" id="ARBA00022553"/>
    </source>
</evidence>
<dbReference type="SUPFAM" id="SSF50341">
    <property type="entry name" value="CheW-like"/>
    <property type="match status" value="1"/>
</dbReference>
<evidence type="ECO:0000256" key="10">
    <source>
        <dbReference type="ARBA" id="ARBA00023012"/>
    </source>
</evidence>
<dbReference type="EC" id="2.7.13.3" evidence="2"/>
<keyword evidence="6" id="KW-0808">Transferase</keyword>
<dbReference type="PANTHER" id="PTHR43395:SF1">
    <property type="entry name" value="CHEMOTAXIS PROTEIN CHEA"/>
    <property type="match status" value="1"/>
</dbReference>
<comment type="catalytic activity">
    <reaction evidence="1">
        <text>ATP + protein L-histidine = ADP + protein N-phospho-L-histidine.</text>
        <dbReference type="EC" id="2.7.13.3"/>
    </reaction>
</comment>
<dbReference type="CDD" id="cd00731">
    <property type="entry name" value="CheA_reg"/>
    <property type="match status" value="1"/>
</dbReference>
<dbReference type="Gene3D" id="3.30.565.10">
    <property type="entry name" value="Histidine kinase-like ATPase, C-terminal domain"/>
    <property type="match status" value="1"/>
</dbReference>